<reference evidence="3" key="1">
    <citation type="journal article" date="2010" name="Science">
        <title>Signatures of adaptation to obligate biotrophy in the Hyaloperonospora arabidopsidis genome.</title>
        <authorList>
            <person name="Baxter L."/>
            <person name="Tripathy S."/>
            <person name="Ishaque N."/>
            <person name="Boot N."/>
            <person name="Cabral A."/>
            <person name="Kemen E."/>
            <person name="Thines M."/>
            <person name="Ah-Fong A."/>
            <person name="Anderson R."/>
            <person name="Badejoko W."/>
            <person name="Bittner-Eddy P."/>
            <person name="Boore J.L."/>
            <person name="Chibucos M.C."/>
            <person name="Coates M."/>
            <person name="Dehal P."/>
            <person name="Delehaunty K."/>
            <person name="Dong S."/>
            <person name="Downton P."/>
            <person name="Dumas B."/>
            <person name="Fabro G."/>
            <person name="Fronick C."/>
            <person name="Fuerstenberg S.I."/>
            <person name="Fulton L."/>
            <person name="Gaulin E."/>
            <person name="Govers F."/>
            <person name="Hughes L."/>
            <person name="Humphray S."/>
            <person name="Jiang R.H."/>
            <person name="Judelson H."/>
            <person name="Kamoun S."/>
            <person name="Kyung K."/>
            <person name="Meijer H."/>
            <person name="Minx P."/>
            <person name="Morris P."/>
            <person name="Nelson J."/>
            <person name="Phuntumart V."/>
            <person name="Qutob D."/>
            <person name="Rehmany A."/>
            <person name="Rougon-Cardoso A."/>
            <person name="Ryden P."/>
            <person name="Torto-Alalibo T."/>
            <person name="Studholme D."/>
            <person name="Wang Y."/>
            <person name="Win J."/>
            <person name="Wood J."/>
            <person name="Clifton S.W."/>
            <person name="Rogers J."/>
            <person name="Van den Ackerveken G."/>
            <person name="Jones J.D."/>
            <person name="McDowell J.M."/>
            <person name="Beynon J."/>
            <person name="Tyler B.M."/>
        </authorList>
    </citation>
    <scope>NUCLEOTIDE SEQUENCE [LARGE SCALE GENOMIC DNA]</scope>
    <source>
        <strain evidence="3">Emoy2</strain>
    </source>
</reference>
<keyword evidence="3" id="KW-1185">Reference proteome</keyword>
<dbReference type="EMBL" id="JH597866">
    <property type="status" value="NOT_ANNOTATED_CDS"/>
    <property type="molecule type" value="Genomic_DNA"/>
</dbReference>
<evidence type="ECO:0000256" key="1">
    <source>
        <dbReference type="SAM" id="MobiDB-lite"/>
    </source>
</evidence>
<evidence type="ECO:0000313" key="3">
    <source>
        <dbReference type="Proteomes" id="UP000011713"/>
    </source>
</evidence>
<reference evidence="2" key="2">
    <citation type="submission" date="2015-06" db="UniProtKB">
        <authorList>
            <consortium name="EnsemblProtists"/>
        </authorList>
    </citation>
    <scope>IDENTIFICATION</scope>
    <source>
        <strain evidence="2">Emoy2</strain>
    </source>
</reference>
<protein>
    <submittedName>
        <fullName evidence="2">Uncharacterized protein</fullName>
    </submittedName>
</protein>
<accession>M4BTS4</accession>
<evidence type="ECO:0000313" key="2">
    <source>
        <dbReference type="EnsemblProtists" id="HpaP809860"/>
    </source>
</evidence>
<sequence>MPNGHDPQEPALLCVHSSVEERLRQTTGQTLATWTIGPGATSPEEVASDQALRERRNNGQRRRPLRSLGAPHSSPQPLRPEANCAIARAMLRLLR</sequence>
<dbReference type="HOGENOM" id="CLU_2377252_0_0_1"/>
<dbReference type="AlphaFoldDB" id="M4BTS4"/>
<proteinExistence type="predicted"/>
<dbReference type="EnsemblProtists" id="HpaT809860">
    <property type="protein sequence ID" value="HpaP809860"/>
    <property type="gene ID" value="HpaG809860"/>
</dbReference>
<name>M4BTS4_HYAAE</name>
<dbReference type="Proteomes" id="UP000011713">
    <property type="component" value="Unassembled WGS sequence"/>
</dbReference>
<organism evidence="2 3">
    <name type="scientific">Hyaloperonospora arabidopsidis (strain Emoy2)</name>
    <name type="common">Downy mildew agent</name>
    <name type="synonym">Peronospora arabidopsidis</name>
    <dbReference type="NCBI Taxonomy" id="559515"/>
    <lineage>
        <taxon>Eukaryota</taxon>
        <taxon>Sar</taxon>
        <taxon>Stramenopiles</taxon>
        <taxon>Oomycota</taxon>
        <taxon>Peronosporomycetes</taxon>
        <taxon>Peronosporales</taxon>
        <taxon>Peronosporaceae</taxon>
        <taxon>Hyaloperonospora</taxon>
    </lineage>
</organism>
<dbReference type="VEuPathDB" id="FungiDB:HpaG809860"/>
<feature type="region of interest" description="Disordered" evidence="1">
    <location>
        <begin position="30"/>
        <end position="81"/>
    </location>
</feature>
<dbReference type="InParanoid" id="M4BTS4"/>